<keyword evidence="1" id="KW-0614">Plasmid</keyword>
<accession>A0A1Z4KWK3</accession>
<dbReference type="Gene3D" id="1.10.260.40">
    <property type="entry name" value="lambda repressor-like DNA-binding domains"/>
    <property type="match status" value="1"/>
</dbReference>
<dbReference type="InterPro" id="IPR010982">
    <property type="entry name" value="Lambda_DNA-bd_dom_sf"/>
</dbReference>
<proteinExistence type="predicted"/>
<dbReference type="Proteomes" id="UP000217507">
    <property type="component" value="Plasmid Plasmid3 dna"/>
</dbReference>
<dbReference type="GO" id="GO:0003677">
    <property type="term" value="F:DNA binding"/>
    <property type="evidence" value="ECO:0007669"/>
    <property type="project" value="InterPro"/>
</dbReference>
<geneLocation type="plasmid" evidence="1">
    <name>plasmid3</name>
</geneLocation>
<reference evidence="1 2" key="1">
    <citation type="submission" date="2017-06" db="EMBL/GenBank/DDBJ databases">
        <title>Genome sequencing of cyanobaciteial culture collection at National Institute for Environmental Studies (NIES).</title>
        <authorList>
            <person name="Hirose Y."/>
            <person name="Shimura Y."/>
            <person name="Fujisawa T."/>
            <person name="Nakamura Y."/>
            <person name="Kawachi M."/>
        </authorList>
    </citation>
    <scope>NUCLEOTIDE SEQUENCE [LARGE SCALE GENOMIC DNA]</scope>
    <source>
        <strain evidence="1 2">NIES-23</strain>
        <plasmid evidence="2">Plasmid Plasmid3 dna</plasmid>
    </source>
</reference>
<gene>
    <name evidence="1" type="ORF">NIES23_60810</name>
</gene>
<evidence type="ECO:0008006" key="3">
    <source>
        <dbReference type="Google" id="ProtNLM"/>
    </source>
</evidence>
<sequence>MVGEDCFVKLSYVSRFTWDEEAAQRLRELRGKTSRDKLADKAGCSNTFIQNLEWANPRNKPESIAKEDAFAICNALGVPIWKLFPALVINTESLQEICRNPLT</sequence>
<dbReference type="AlphaFoldDB" id="A0A1Z4KWK3"/>
<name>A0A1Z4KWK3_ANAVA</name>
<evidence type="ECO:0000313" key="2">
    <source>
        <dbReference type="Proteomes" id="UP000217507"/>
    </source>
</evidence>
<dbReference type="EMBL" id="AP018219">
    <property type="protein sequence ID" value="BAY73253.1"/>
    <property type="molecule type" value="Genomic_DNA"/>
</dbReference>
<dbReference type="SUPFAM" id="SSF47413">
    <property type="entry name" value="lambda repressor-like DNA-binding domains"/>
    <property type="match status" value="1"/>
</dbReference>
<evidence type="ECO:0000313" key="1">
    <source>
        <dbReference type="EMBL" id="BAY73253.1"/>
    </source>
</evidence>
<organism evidence="1 2">
    <name type="scientific">Trichormus variabilis NIES-23</name>
    <dbReference type="NCBI Taxonomy" id="1973479"/>
    <lineage>
        <taxon>Bacteria</taxon>
        <taxon>Bacillati</taxon>
        <taxon>Cyanobacteriota</taxon>
        <taxon>Cyanophyceae</taxon>
        <taxon>Nostocales</taxon>
        <taxon>Nostocaceae</taxon>
        <taxon>Trichormus</taxon>
    </lineage>
</organism>
<protein>
    <recommendedName>
        <fullName evidence="3">HTH cro/C1-type domain-containing protein</fullName>
    </recommendedName>
</protein>